<keyword evidence="1" id="KW-0472">Membrane</keyword>
<protein>
    <submittedName>
        <fullName evidence="2">Uncharacterized protein</fullName>
    </submittedName>
</protein>
<evidence type="ECO:0000313" key="3">
    <source>
        <dbReference type="Proteomes" id="UP000193986"/>
    </source>
</evidence>
<dbReference type="EMBL" id="MCFC01000001">
    <property type="protein sequence ID" value="ORY35719.1"/>
    <property type="molecule type" value="Genomic_DNA"/>
</dbReference>
<dbReference type="InParanoid" id="A0A1Y2BLT4"/>
<reference evidence="2 3" key="1">
    <citation type="submission" date="2016-07" db="EMBL/GenBank/DDBJ databases">
        <title>Pervasive Adenine N6-methylation of Active Genes in Fungi.</title>
        <authorList>
            <consortium name="DOE Joint Genome Institute"/>
            <person name="Mondo S.J."/>
            <person name="Dannebaum R.O."/>
            <person name="Kuo R.C."/>
            <person name="Labutti K."/>
            <person name="Haridas S."/>
            <person name="Kuo A."/>
            <person name="Salamov A."/>
            <person name="Ahrendt S.R."/>
            <person name="Lipzen A."/>
            <person name="Sullivan W."/>
            <person name="Andreopoulos W.B."/>
            <person name="Clum A."/>
            <person name="Lindquist E."/>
            <person name="Daum C."/>
            <person name="Ramamoorthy G.K."/>
            <person name="Gryganskyi A."/>
            <person name="Culley D."/>
            <person name="Magnuson J.K."/>
            <person name="James T.Y."/>
            <person name="O'Malley M.A."/>
            <person name="Stajich J.E."/>
            <person name="Spatafora J.W."/>
            <person name="Visel A."/>
            <person name="Grigoriev I.V."/>
        </authorList>
    </citation>
    <scope>NUCLEOTIDE SEQUENCE [LARGE SCALE GENOMIC DNA]</scope>
    <source>
        <strain evidence="2 3">68-887.2</strain>
    </source>
</reference>
<evidence type="ECO:0000313" key="2">
    <source>
        <dbReference type="EMBL" id="ORY35719.1"/>
    </source>
</evidence>
<name>A0A1Y2BLT4_9TREE</name>
<sequence length="195" mass="20862">MTPLVFAQSAAFDELLFILVALFKRHAVNCHIQVQTNGSPTLRVTPRDGRARQFIKHLWKDCNNWIRNSNDQQIRQDLDLGMEGVLRVKRHLSPISKSSVSALKNFWTNYTPVAIGLGSGAAAGAGVKVCAVAAKGSAVAKGATALKVVVAVAAVPTLPVLAVGAAVGAAVGGWWMWTSAEPDKTVARHSRESRR</sequence>
<feature type="transmembrane region" description="Helical" evidence="1">
    <location>
        <begin position="148"/>
        <end position="177"/>
    </location>
</feature>
<keyword evidence="3" id="KW-1185">Reference proteome</keyword>
<dbReference type="AlphaFoldDB" id="A0A1Y2BLT4"/>
<comment type="caution">
    <text evidence="2">The sequence shown here is derived from an EMBL/GenBank/DDBJ whole genome shotgun (WGS) entry which is preliminary data.</text>
</comment>
<evidence type="ECO:0000256" key="1">
    <source>
        <dbReference type="SAM" id="Phobius"/>
    </source>
</evidence>
<feature type="transmembrane region" description="Helical" evidence="1">
    <location>
        <begin position="6"/>
        <end position="23"/>
    </location>
</feature>
<dbReference type="Proteomes" id="UP000193986">
    <property type="component" value="Unassembled WGS sequence"/>
</dbReference>
<gene>
    <name evidence="2" type="ORF">BCR39DRAFT_511732</name>
</gene>
<accession>A0A1Y2BLT4</accession>
<organism evidence="2 3">
    <name type="scientific">Naematelia encephala</name>
    <dbReference type="NCBI Taxonomy" id="71784"/>
    <lineage>
        <taxon>Eukaryota</taxon>
        <taxon>Fungi</taxon>
        <taxon>Dikarya</taxon>
        <taxon>Basidiomycota</taxon>
        <taxon>Agaricomycotina</taxon>
        <taxon>Tremellomycetes</taxon>
        <taxon>Tremellales</taxon>
        <taxon>Naemateliaceae</taxon>
        <taxon>Naematelia</taxon>
    </lineage>
</organism>
<proteinExistence type="predicted"/>
<keyword evidence="1" id="KW-1133">Transmembrane helix</keyword>
<keyword evidence="1" id="KW-0812">Transmembrane</keyword>